<dbReference type="InterPro" id="IPR010342">
    <property type="entry name" value="DUF938"/>
</dbReference>
<evidence type="ECO:0000313" key="2">
    <source>
        <dbReference type="Proteomes" id="UP000603602"/>
    </source>
</evidence>
<dbReference type="SUPFAM" id="SSF53335">
    <property type="entry name" value="S-adenosyl-L-methionine-dependent methyltransferases"/>
    <property type="match status" value="1"/>
</dbReference>
<dbReference type="Gene3D" id="3.40.50.150">
    <property type="entry name" value="Vaccinia Virus protein VP39"/>
    <property type="match status" value="1"/>
</dbReference>
<gene>
    <name evidence="1" type="ORF">IFO67_08720</name>
</gene>
<name>A0ABR9B9N4_9RHOO</name>
<sequence length="201" mass="21639">MQADARQFAPATARNRDFILPILQRVLPGTGTVLEIGSGTGEHAVYFAAHLRGLSWQPSDCEPAALTSIAAWVEHSAAQNVRPPLALDVHAPRWPLAEAAAVVAINVIHYSPWEATPALLAGAARLLPAGGVLYCYGPYRRGGAHTAPSNAEFDLWLKSRDPRFGVRDLEAVQAEAEAAGLLLEELIDMPANNFSLVFRRA</sequence>
<dbReference type="InterPro" id="IPR029063">
    <property type="entry name" value="SAM-dependent_MTases_sf"/>
</dbReference>
<dbReference type="PANTHER" id="PTHR20974">
    <property type="entry name" value="UPF0585 PROTEIN CG18661"/>
    <property type="match status" value="1"/>
</dbReference>
<comment type="caution">
    <text evidence="1">The sequence shown here is derived from an EMBL/GenBank/DDBJ whole genome shotgun (WGS) entry which is preliminary data.</text>
</comment>
<dbReference type="Pfam" id="PF06080">
    <property type="entry name" value="DUF938"/>
    <property type="match status" value="1"/>
</dbReference>
<proteinExistence type="predicted"/>
<dbReference type="EMBL" id="JACYTO010000001">
    <property type="protein sequence ID" value="MBD8502962.1"/>
    <property type="molecule type" value="Genomic_DNA"/>
</dbReference>
<dbReference type="Proteomes" id="UP000603602">
    <property type="component" value="Unassembled WGS sequence"/>
</dbReference>
<evidence type="ECO:0000313" key="1">
    <source>
        <dbReference type="EMBL" id="MBD8502962.1"/>
    </source>
</evidence>
<reference evidence="2" key="1">
    <citation type="submission" date="2023-07" db="EMBL/GenBank/DDBJ databases">
        <title>Thauera sp. CAU 1555 isolated from sand of Yaerae Beach.</title>
        <authorList>
            <person name="Kim W."/>
        </authorList>
    </citation>
    <scope>NUCLEOTIDE SEQUENCE [LARGE SCALE GENOMIC DNA]</scope>
    <source>
        <strain evidence="2">CAU 1555</strain>
    </source>
</reference>
<accession>A0ABR9B9N4</accession>
<keyword evidence="2" id="KW-1185">Reference proteome</keyword>
<organism evidence="1 2">
    <name type="scientific">Thauera sedimentorum</name>
    <dbReference type="NCBI Taxonomy" id="2767595"/>
    <lineage>
        <taxon>Bacteria</taxon>
        <taxon>Pseudomonadati</taxon>
        <taxon>Pseudomonadota</taxon>
        <taxon>Betaproteobacteria</taxon>
        <taxon>Rhodocyclales</taxon>
        <taxon>Zoogloeaceae</taxon>
        <taxon>Thauera</taxon>
    </lineage>
</organism>
<dbReference type="RefSeq" id="WP_187717705.1">
    <property type="nucleotide sequence ID" value="NZ_JACTAH010000001.1"/>
</dbReference>
<dbReference type="PANTHER" id="PTHR20974:SF0">
    <property type="entry name" value="UPF0585 PROTEIN CG18661"/>
    <property type="match status" value="1"/>
</dbReference>
<protein>
    <submittedName>
        <fullName evidence="1">DUF938 domain-containing protein</fullName>
    </submittedName>
</protein>